<dbReference type="PANTHER" id="PTHR21677:SF4">
    <property type="entry name" value="TSL-KINASE INTERACTING-LIKE PROTEIN"/>
    <property type="match status" value="1"/>
</dbReference>
<dbReference type="GO" id="GO:0005634">
    <property type="term" value="C:nucleus"/>
    <property type="evidence" value="ECO:0007669"/>
    <property type="project" value="TreeGrafter"/>
</dbReference>
<feature type="region of interest" description="Disordered" evidence="1">
    <location>
        <begin position="30"/>
        <end position="60"/>
    </location>
</feature>
<accession>A0AA39TDT5</accession>
<reference evidence="2" key="2">
    <citation type="submission" date="2023-06" db="EMBL/GenBank/DDBJ databases">
        <authorList>
            <person name="Swenson N.G."/>
            <person name="Wegrzyn J.L."/>
            <person name="Mcevoy S.L."/>
        </authorList>
    </citation>
    <scope>NUCLEOTIDE SEQUENCE</scope>
    <source>
        <strain evidence="2">NS2018</strain>
        <tissue evidence="2">Leaf</tissue>
    </source>
</reference>
<name>A0AA39TDT5_ACESA</name>
<comment type="caution">
    <text evidence="2">The sequence shown here is derived from an EMBL/GenBank/DDBJ whole genome shotgun (WGS) entry which is preliminary data.</text>
</comment>
<dbReference type="GO" id="GO:0007389">
    <property type="term" value="P:pattern specification process"/>
    <property type="evidence" value="ECO:0007669"/>
    <property type="project" value="TreeGrafter"/>
</dbReference>
<gene>
    <name evidence="2" type="ORF">LWI29_023838</name>
</gene>
<evidence type="ECO:0000256" key="1">
    <source>
        <dbReference type="SAM" id="MobiDB-lite"/>
    </source>
</evidence>
<organism evidence="2 3">
    <name type="scientific">Acer saccharum</name>
    <name type="common">Sugar maple</name>
    <dbReference type="NCBI Taxonomy" id="4024"/>
    <lineage>
        <taxon>Eukaryota</taxon>
        <taxon>Viridiplantae</taxon>
        <taxon>Streptophyta</taxon>
        <taxon>Embryophyta</taxon>
        <taxon>Tracheophyta</taxon>
        <taxon>Spermatophyta</taxon>
        <taxon>Magnoliopsida</taxon>
        <taxon>eudicotyledons</taxon>
        <taxon>Gunneridae</taxon>
        <taxon>Pentapetalae</taxon>
        <taxon>rosids</taxon>
        <taxon>malvids</taxon>
        <taxon>Sapindales</taxon>
        <taxon>Sapindaceae</taxon>
        <taxon>Hippocastanoideae</taxon>
        <taxon>Acereae</taxon>
        <taxon>Acer</taxon>
    </lineage>
</organism>
<keyword evidence="3" id="KW-1185">Reference proteome</keyword>
<dbReference type="GO" id="GO:0003682">
    <property type="term" value="F:chromatin binding"/>
    <property type="evidence" value="ECO:0007669"/>
    <property type="project" value="InterPro"/>
</dbReference>
<reference evidence="2" key="1">
    <citation type="journal article" date="2022" name="Plant J.">
        <title>Strategies of tolerance reflected in two North American maple genomes.</title>
        <authorList>
            <person name="McEvoy S.L."/>
            <person name="Sezen U.U."/>
            <person name="Trouern-Trend A."/>
            <person name="McMahon S.M."/>
            <person name="Schaberg P.G."/>
            <person name="Yang J."/>
            <person name="Wegrzyn J.L."/>
            <person name="Swenson N.G."/>
        </authorList>
    </citation>
    <scope>NUCLEOTIDE SEQUENCE</scope>
    <source>
        <strain evidence="2">NS2018</strain>
    </source>
</reference>
<evidence type="ECO:0000313" key="3">
    <source>
        <dbReference type="Proteomes" id="UP001168877"/>
    </source>
</evidence>
<dbReference type="Proteomes" id="UP001168877">
    <property type="component" value="Unassembled WGS sequence"/>
</dbReference>
<dbReference type="InterPro" id="IPR055315">
    <property type="entry name" value="Cramped-like"/>
</dbReference>
<dbReference type="PANTHER" id="PTHR21677">
    <property type="entry name" value="CRAMPED PROTEIN"/>
    <property type="match status" value="1"/>
</dbReference>
<proteinExistence type="predicted"/>
<dbReference type="EMBL" id="JAUESC010000002">
    <property type="protein sequence ID" value="KAK0605177.1"/>
    <property type="molecule type" value="Genomic_DNA"/>
</dbReference>
<dbReference type="AlphaFoldDB" id="A0AA39TDT5"/>
<feature type="compositionally biased region" description="Basic and acidic residues" evidence="1">
    <location>
        <begin position="31"/>
        <end position="51"/>
    </location>
</feature>
<protein>
    <recommendedName>
        <fullName evidence="4">TSL-kinase interacting protein 1</fullName>
    </recommendedName>
</protein>
<evidence type="ECO:0008006" key="4">
    <source>
        <dbReference type="Google" id="ProtNLM"/>
    </source>
</evidence>
<sequence>MKFTRKRRVQAIEVPAVGTDVTGVMKSMKRTVGEHDKATGKSDDLLIENKENSSPSSPAVELCPHISHNSTCIMEARKELPVLDVYPAQILVPSSKIKLQLFPIDEGTRMGLEKDGFHPYLELTLSARKKISSVVKHLNSKWCGSSVALGEPMLFPYDALENLTSYRWTMNDSGITTADVYAAIKNPSVFRLRYGWISISEAKTFGVPSTSTPTEGHLIVEDRQKGCSNKEEYGKVRQMEAAGEDFKPVSGGTNPDFGEQISFGRQIEHMDNEVRVNSSIGQSSSLWADSLTNISIGGLLSEASLQGKNYDVQPSQLMSDSFDAFLADQMNHSQGARPPIHDSHSSILDAEDTCHAFAFPKYSSLNKDSQVLGGSAVSKPCSQDNSIKSFKFPYSTEANMQSGITQGHTCQESETDLKLCSRVYNDESSLGLSGINWTDSLGPFDLGLSSSRKISSGDNISLNGIVN</sequence>
<evidence type="ECO:0000313" key="2">
    <source>
        <dbReference type="EMBL" id="KAK0605177.1"/>
    </source>
</evidence>